<proteinExistence type="predicted"/>
<dbReference type="AlphaFoldDB" id="G0TVY5"/>
<organism evidence="1">
    <name type="scientific">Trypanosoma vivax (strain Y486)</name>
    <dbReference type="NCBI Taxonomy" id="1055687"/>
    <lineage>
        <taxon>Eukaryota</taxon>
        <taxon>Discoba</taxon>
        <taxon>Euglenozoa</taxon>
        <taxon>Kinetoplastea</taxon>
        <taxon>Metakinetoplastina</taxon>
        <taxon>Trypanosomatida</taxon>
        <taxon>Trypanosomatidae</taxon>
        <taxon>Trypanosoma</taxon>
        <taxon>Duttonella</taxon>
    </lineage>
</organism>
<accession>G0TVY5</accession>
<dbReference type="VEuPathDB" id="TriTrypDB:TvY486_0503020"/>
<protein>
    <submittedName>
        <fullName evidence="1">Uncharacterized protein</fullName>
    </submittedName>
</protein>
<reference evidence="1" key="1">
    <citation type="journal article" date="2012" name="Proc. Natl. Acad. Sci. U.S.A.">
        <title>Antigenic diversity is generated by distinct evolutionary mechanisms in African trypanosome species.</title>
        <authorList>
            <person name="Jackson A.P."/>
            <person name="Berry A."/>
            <person name="Aslett M."/>
            <person name="Allison H.C."/>
            <person name="Burton P."/>
            <person name="Vavrova-Anderson J."/>
            <person name="Brown R."/>
            <person name="Browne H."/>
            <person name="Corton N."/>
            <person name="Hauser H."/>
            <person name="Gamble J."/>
            <person name="Gilderthorp R."/>
            <person name="Marcello L."/>
            <person name="McQuillan J."/>
            <person name="Otto T.D."/>
            <person name="Quail M.A."/>
            <person name="Sanders M.J."/>
            <person name="van Tonder A."/>
            <person name="Ginger M.L."/>
            <person name="Field M.C."/>
            <person name="Barry J.D."/>
            <person name="Hertz-Fowler C."/>
            <person name="Berriman M."/>
        </authorList>
    </citation>
    <scope>NUCLEOTIDE SEQUENCE</scope>
    <source>
        <strain evidence="1">Y486</strain>
    </source>
</reference>
<gene>
    <name evidence="1" type="ORF">TVY486_0503020</name>
</gene>
<sequence length="101" mass="11488">MSPSPFSFFLSLCDFVSPIVSAKQSFRYFSPTACKNVRTSCLFEAIIRTKTFHHIIFLLPRSLLPRWALRLPPGFLGCHVARPYGGQGNVAIKITRKLFIR</sequence>
<evidence type="ECO:0000313" key="1">
    <source>
        <dbReference type="EMBL" id="CCC48101.1"/>
    </source>
</evidence>
<name>G0TVY5_TRYVY</name>
<dbReference type="EMBL" id="HE573021">
    <property type="protein sequence ID" value="CCC48101.1"/>
    <property type="molecule type" value="Genomic_DNA"/>
</dbReference>